<comment type="pathway">
    <text evidence="1">Cofactor biosynthesis; pyrroloquinoline quinone biosynthesis.</text>
</comment>
<name>D5V709_ARCNC</name>
<dbReference type="InterPro" id="IPR022479">
    <property type="entry name" value="PqqD_bac"/>
</dbReference>
<organism evidence="4 5">
    <name type="scientific">Arcobacter nitrofigilis (strain ATCC 33309 / DSM 7299 / CCUG 15893 / LMG 7604 / NCTC 12251 / CI)</name>
    <name type="common">Campylobacter nitrofigilis</name>
    <dbReference type="NCBI Taxonomy" id="572480"/>
    <lineage>
        <taxon>Bacteria</taxon>
        <taxon>Pseudomonadati</taxon>
        <taxon>Campylobacterota</taxon>
        <taxon>Epsilonproteobacteria</taxon>
        <taxon>Campylobacterales</taxon>
        <taxon>Arcobacteraceae</taxon>
        <taxon>Arcobacter</taxon>
    </lineage>
</organism>
<gene>
    <name evidence="4" type="ordered locus">Arnit_2781</name>
</gene>
<evidence type="ECO:0000256" key="2">
    <source>
        <dbReference type="ARBA" id="ARBA00011741"/>
    </source>
</evidence>
<protein>
    <submittedName>
        <fullName evidence="4">Coenzyme PQQ synthesis D</fullName>
    </submittedName>
</protein>
<proteinExistence type="predicted"/>
<dbReference type="KEGG" id="ant:Arnit_2781"/>
<reference evidence="4 5" key="1">
    <citation type="journal article" date="2010" name="Stand. Genomic Sci.">
        <title>Complete genome sequence of Arcobacter nitrofigilis type strain (CI).</title>
        <authorList>
            <person name="Pati A."/>
            <person name="Gronow S."/>
            <person name="Lapidus A."/>
            <person name="Copeland A."/>
            <person name="Glavina Del Rio T."/>
            <person name="Nolan M."/>
            <person name="Lucas S."/>
            <person name="Tice H."/>
            <person name="Cheng J.F."/>
            <person name="Han C."/>
            <person name="Chertkov O."/>
            <person name="Bruce D."/>
            <person name="Tapia R."/>
            <person name="Goodwin L."/>
            <person name="Pitluck S."/>
            <person name="Liolios K."/>
            <person name="Ivanova N."/>
            <person name="Mavromatis K."/>
            <person name="Chen A."/>
            <person name="Palaniappan K."/>
            <person name="Land M."/>
            <person name="Hauser L."/>
            <person name="Chang Y.J."/>
            <person name="Jeffries C.D."/>
            <person name="Detter J.C."/>
            <person name="Rohde M."/>
            <person name="Goker M."/>
            <person name="Bristow J."/>
            <person name="Eisen J.A."/>
            <person name="Markowitz V."/>
            <person name="Hugenholtz P."/>
            <person name="Klenk H.P."/>
            <person name="Kyrpides N.C."/>
        </authorList>
    </citation>
    <scope>NUCLEOTIDE SEQUENCE [LARGE SCALE GENOMIC DNA]</scope>
    <source>
        <strain evidence="5">ATCC 33309 / DSM 7299 / CCUG 15893 / LMG 7604 / NCTC 12251 / CI</strain>
    </source>
</reference>
<dbReference type="Pfam" id="PF05402">
    <property type="entry name" value="PqqD"/>
    <property type="match status" value="1"/>
</dbReference>
<sequence>MQLEKSIAVNDHFQLQYEEAQGCFVLLYPEGMVQLNQSAGEIMNLCDGKKSCLDISKILEEKFQMPDLKKDVEAFLTEAIERKWVMYAQ</sequence>
<evidence type="ECO:0000256" key="3">
    <source>
        <dbReference type="ARBA" id="ARBA00022905"/>
    </source>
</evidence>
<dbReference type="AlphaFoldDB" id="D5V709"/>
<dbReference type="GO" id="GO:0048038">
    <property type="term" value="F:quinone binding"/>
    <property type="evidence" value="ECO:0007669"/>
    <property type="project" value="InterPro"/>
</dbReference>
<dbReference type="Proteomes" id="UP000000939">
    <property type="component" value="Chromosome"/>
</dbReference>
<comment type="subunit">
    <text evidence="2">Monomer. Interacts with PqqE.</text>
</comment>
<dbReference type="NCBIfam" id="TIGR03859">
    <property type="entry name" value="PQQ_PqqD"/>
    <property type="match status" value="1"/>
</dbReference>
<dbReference type="GO" id="GO:0018189">
    <property type="term" value="P:pyrroloquinoline quinone biosynthetic process"/>
    <property type="evidence" value="ECO:0007669"/>
    <property type="project" value="UniProtKB-UniPathway"/>
</dbReference>
<keyword evidence="3" id="KW-0884">PQQ biosynthesis</keyword>
<evidence type="ECO:0000313" key="4">
    <source>
        <dbReference type="EMBL" id="ADG94429.1"/>
    </source>
</evidence>
<dbReference type="RefSeq" id="WP_013136574.1">
    <property type="nucleotide sequence ID" value="NC_014166.1"/>
</dbReference>
<dbReference type="HOGENOM" id="CLU_163864_2_1_7"/>
<dbReference type="UniPathway" id="UPA00539"/>
<accession>D5V709</accession>
<dbReference type="eggNOG" id="ENOG5032Z81">
    <property type="taxonomic scope" value="Bacteria"/>
</dbReference>
<dbReference type="InterPro" id="IPR041881">
    <property type="entry name" value="PqqD_sf"/>
</dbReference>
<dbReference type="OrthoDB" id="7356791at2"/>
<evidence type="ECO:0000313" key="5">
    <source>
        <dbReference type="Proteomes" id="UP000000939"/>
    </source>
</evidence>
<keyword evidence="5" id="KW-1185">Reference proteome</keyword>
<dbReference type="Gene3D" id="1.10.10.1150">
    <property type="entry name" value="Coenzyme PQQ synthesis protein D (PqqD)"/>
    <property type="match status" value="1"/>
</dbReference>
<evidence type="ECO:0000256" key="1">
    <source>
        <dbReference type="ARBA" id="ARBA00004886"/>
    </source>
</evidence>
<dbReference type="InterPro" id="IPR008792">
    <property type="entry name" value="PQQD"/>
</dbReference>
<dbReference type="STRING" id="572480.Arnit_2781"/>
<dbReference type="EMBL" id="CP001999">
    <property type="protein sequence ID" value="ADG94429.1"/>
    <property type="molecule type" value="Genomic_DNA"/>
</dbReference>